<comment type="subcellular location">
    <subcellularLocation>
        <location evidence="1">Membrane</location>
        <topology evidence="1">Multi-pass membrane protein</topology>
    </subcellularLocation>
</comment>
<accession>A0AA49FIG2</accession>
<dbReference type="PROSITE" id="PS50885">
    <property type="entry name" value="HAMP"/>
    <property type="match status" value="1"/>
</dbReference>
<comment type="similarity">
    <text evidence="6">Belongs to the methyl-accepting chemotaxis (MCP) protein family.</text>
</comment>
<sequence>MALKLSFKLPKIGKATSERPTQSALIDIPPGSAGGLPLIGGRPVAQQLQILGALFVTSLSVAAVVTLLDFQQAREGSTLATTAGQVRTLSQQIAKTVPLALQGNADAFKELRTARDRFAALIVALQAGGEVENIAIPASPDAARPALDATIALWEKTAKGAAEVLEQEANLVALGKAVTILNDNDAILQKLADEVAAARTGGDPLAMLTQRIAKNANTLLTIEGIRPEVAFQLDRDVASFRDLIAAALKQGGDAAGKAKLEEMNAVFTVNLDAIAGVLGNLQRLVSAKQAGGRLIKESPALLNASESLFGVYAREITGSTTNKAVAVAFASAALVILLLLVKVFNNDAVRRREEAERQRREAEAAKDANQEAILRLMNEMGDLADGDLTVRATVSEDITGAIADSVNYTIEELSVLVGRINNAAGRVTAATETAQKISAELLAATERQSREIREGGGQVLTMAQSMGAVSSRATESAQVARHALEAAEKGARAVENSIAGMNDIRGQIQETSKRIKRLGESSQEIGEIVELISDITEQTNVLALNAAIQAASAGEAGRGFSVVAEEVQRLAERSGEATKQIAAIVKTIQADTHDAVSAMENSTQGVVEGAKVSDAAGQALAEISTVSRNLAQLIEKISDDTRQQAAIATRVAADMQDILHITEQTTAGTEQTAKSIGELSGLAVELKGSVAGFKV</sequence>
<feature type="domain" description="Methyl-accepting transducer" evidence="9">
    <location>
        <begin position="423"/>
        <end position="659"/>
    </location>
</feature>
<dbReference type="InterPro" id="IPR003660">
    <property type="entry name" value="HAMP_dom"/>
</dbReference>
<dbReference type="Gene3D" id="1.10.287.950">
    <property type="entry name" value="Methyl-accepting chemotaxis protein"/>
    <property type="match status" value="1"/>
</dbReference>
<dbReference type="InterPro" id="IPR004089">
    <property type="entry name" value="MCPsignal_dom"/>
</dbReference>
<evidence type="ECO:0000256" key="2">
    <source>
        <dbReference type="ARBA" id="ARBA00022692"/>
    </source>
</evidence>
<keyword evidence="2" id="KW-0812">Transmembrane</keyword>
<dbReference type="Pfam" id="PF00015">
    <property type="entry name" value="MCPsignal"/>
    <property type="match status" value="1"/>
</dbReference>
<keyword evidence="4" id="KW-0472">Membrane</keyword>
<gene>
    <name evidence="11" type="ORF">OHM77_07915</name>
</gene>
<evidence type="ECO:0000256" key="6">
    <source>
        <dbReference type="ARBA" id="ARBA00029447"/>
    </source>
</evidence>
<evidence type="ECO:0000256" key="3">
    <source>
        <dbReference type="ARBA" id="ARBA00022989"/>
    </source>
</evidence>
<name>A0AA49FIG2_9PROT</name>
<dbReference type="PROSITE" id="PS50111">
    <property type="entry name" value="CHEMOTAXIS_TRANSDUC_2"/>
    <property type="match status" value="1"/>
</dbReference>
<evidence type="ECO:0000256" key="1">
    <source>
        <dbReference type="ARBA" id="ARBA00004141"/>
    </source>
</evidence>
<proteinExistence type="inferred from homology"/>
<dbReference type="PANTHER" id="PTHR32089">
    <property type="entry name" value="METHYL-ACCEPTING CHEMOTAXIS PROTEIN MCPB"/>
    <property type="match status" value="1"/>
</dbReference>
<dbReference type="SMART" id="SM00283">
    <property type="entry name" value="MA"/>
    <property type="match status" value="1"/>
</dbReference>
<dbReference type="InterPro" id="IPR029095">
    <property type="entry name" value="NarX-like_N"/>
</dbReference>
<dbReference type="CDD" id="cd11386">
    <property type="entry name" value="MCP_signal"/>
    <property type="match status" value="1"/>
</dbReference>
<evidence type="ECO:0000259" key="9">
    <source>
        <dbReference type="PROSITE" id="PS50111"/>
    </source>
</evidence>
<reference evidence="11" key="1">
    <citation type="journal article" date="2023" name="Nat. Microbiol.">
        <title>Enrichment and characterization of a nitric oxide-reducing microbial community in a continuous bioreactor.</title>
        <authorList>
            <person name="Garrido-Amador P."/>
            <person name="Stortenbeker N."/>
            <person name="Wessels H.J.C.T."/>
            <person name="Speth D.R."/>
            <person name="Garcia-Heredia I."/>
            <person name="Kartal B."/>
        </authorList>
    </citation>
    <scope>NUCLEOTIDE SEQUENCE</scope>
    <source>
        <strain evidence="11">MAG1</strain>
    </source>
</reference>
<feature type="coiled-coil region" evidence="8">
    <location>
        <begin position="345"/>
        <end position="379"/>
    </location>
</feature>
<dbReference type="Pfam" id="PF13675">
    <property type="entry name" value="PilJ"/>
    <property type="match status" value="1"/>
</dbReference>
<dbReference type="EMBL" id="CP107246">
    <property type="protein sequence ID" value="WIM04629.1"/>
    <property type="molecule type" value="Genomic_DNA"/>
</dbReference>
<keyword evidence="3" id="KW-1133">Transmembrane helix</keyword>
<evidence type="ECO:0000256" key="8">
    <source>
        <dbReference type="SAM" id="Coils"/>
    </source>
</evidence>
<dbReference type="PANTHER" id="PTHR32089:SF119">
    <property type="entry name" value="METHYL-ACCEPTING CHEMOTAXIS PROTEIN CTPL"/>
    <property type="match status" value="1"/>
</dbReference>
<feature type="domain" description="HAMP" evidence="10">
    <location>
        <begin position="372"/>
        <end position="418"/>
    </location>
</feature>
<dbReference type="Proteomes" id="UP001234916">
    <property type="component" value="Chromosome"/>
</dbReference>
<dbReference type="GO" id="GO:0007165">
    <property type="term" value="P:signal transduction"/>
    <property type="evidence" value="ECO:0007669"/>
    <property type="project" value="UniProtKB-KW"/>
</dbReference>
<organism evidence="11">
    <name type="scientific">Candidatus Nitricoxidivorans perseverans</name>
    <dbReference type="NCBI Taxonomy" id="2975601"/>
    <lineage>
        <taxon>Bacteria</taxon>
        <taxon>Pseudomonadati</taxon>
        <taxon>Pseudomonadota</taxon>
        <taxon>Betaproteobacteria</taxon>
        <taxon>Nitrosomonadales</taxon>
        <taxon>Sterolibacteriaceae</taxon>
        <taxon>Candidatus Nitricoxidivorans</taxon>
    </lineage>
</organism>
<keyword evidence="5 7" id="KW-0807">Transducer</keyword>
<evidence type="ECO:0000256" key="5">
    <source>
        <dbReference type="ARBA" id="ARBA00023224"/>
    </source>
</evidence>
<protein>
    <submittedName>
        <fullName evidence="11">Methyl-accepting chemotaxis protein</fullName>
    </submittedName>
</protein>
<evidence type="ECO:0000256" key="4">
    <source>
        <dbReference type="ARBA" id="ARBA00023136"/>
    </source>
</evidence>
<evidence type="ECO:0000259" key="10">
    <source>
        <dbReference type="PROSITE" id="PS50885"/>
    </source>
</evidence>
<evidence type="ECO:0000256" key="7">
    <source>
        <dbReference type="PROSITE-ProRule" id="PRU00284"/>
    </source>
</evidence>
<dbReference type="AlphaFoldDB" id="A0AA49FIG2"/>
<keyword evidence="8" id="KW-0175">Coiled coil</keyword>
<dbReference type="GO" id="GO:0016020">
    <property type="term" value="C:membrane"/>
    <property type="evidence" value="ECO:0007669"/>
    <property type="project" value="UniProtKB-SubCell"/>
</dbReference>
<dbReference type="SUPFAM" id="SSF58104">
    <property type="entry name" value="Methyl-accepting chemotaxis protein (MCP) signaling domain"/>
    <property type="match status" value="1"/>
</dbReference>
<dbReference type="KEGG" id="npv:OHM77_07915"/>
<evidence type="ECO:0000313" key="11">
    <source>
        <dbReference type="EMBL" id="WIM04629.1"/>
    </source>
</evidence>